<dbReference type="Proteomes" id="UP000245639">
    <property type="component" value="Unassembled WGS sequence"/>
</dbReference>
<organism evidence="1 2">
    <name type="scientific">Actinomycetospora cinnamomea</name>
    <dbReference type="NCBI Taxonomy" id="663609"/>
    <lineage>
        <taxon>Bacteria</taxon>
        <taxon>Bacillati</taxon>
        <taxon>Actinomycetota</taxon>
        <taxon>Actinomycetes</taxon>
        <taxon>Pseudonocardiales</taxon>
        <taxon>Pseudonocardiaceae</taxon>
        <taxon>Actinomycetospora</taxon>
    </lineage>
</organism>
<dbReference type="AlphaFoldDB" id="A0A2U1EZM1"/>
<accession>A0A2U1EZM1</accession>
<comment type="caution">
    <text evidence="1">The sequence shown here is derived from an EMBL/GenBank/DDBJ whole genome shotgun (WGS) entry which is preliminary data.</text>
</comment>
<dbReference type="RefSeq" id="WP_116710393.1">
    <property type="nucleotide sequence ID" value="NZ_QEKW01000015.1"/>
</dbReference>
<evidence type="ECO:0000313" key="2">
    <source>
        <dbReference type="Proteomes" id="UP000245639"/>
    </source>
</evidence>
<evidence type="ECO:0008006" key="3">
    <source>
        <dbReference type="Google" id="ProtNLM"/>
    </source>
</evidence>
<sequence length="139" mass="14551">MSGPRRDGTRTEALATAARAAAAACRAPDHAGIAVVAYDEGHLVLAVAGVVGDRAGDRLLALLPGLRLAARYELDVDLSALTRSSPALLRFLGYARLQQVSGHGRLTLHRPPTELVSALGEPGPDQVLVHDPRPAVRAL</sequence>
<reference evidence="1 2" key="1">
    <citation type="submission" date="2018-04" db="EMBL/GenBank/DDBJ databases">
        <title>Genomic Encyclopedia of Type Strains, Phase IV (KMG-IV): sequencing the most valuable type-strain genomes for metagenomic binning, comparative biology and taxonomic classification.</title>
        <authorList>
            <person name="Goeker M."/>
        </authorList>
    </citation>
    <scope>NUCLEOTIDE SEQUENCE [LARGE SCALE GENOMIC DNA]</scope>
    <source>
        <strain evidence="1 2">DSM 45771</strain>
    </source>
</reference>
<dbReference type="EMBL" id="QEKW01000015">
    <property type="protein sequence ID" value="PVZ05384.1"/>
    <property type="molecule type" value="Genomic_DNA"/>
</dbReference>
<name>A0A2U1EZM1_9PSEU</name>
<evidence type="ECO:0000313" key="1">
    <source>
        <dbReference type="EMBL" id="PVZ05384.1"/>
    </source>
</evidence>
<keyword evidence="2" id="KW-1185">Reference proteome</keyword>
<gene>
    <name evidence="1" type="ORF">C8D89_11589</name>
</gene>
<protein>
    <recommendedName>
        <fullName evidence="3">STAS domain-containing protein</fullName>
    </recommendedName>
</protein>
<proteinExistence type="predicted"/>